<dbReference type="InterPro" id="IPR023198">
    <property type="entry name" value="PGP-like_dom2"/>
</dbReference>
<keyword evidence="3" id="KW-1185">Reference proteome</keyword>
<dbReference type="AlphaFoldDB" id="A0A1C3K4P1"/>
<dbReference type="Gene3D" id="3.40.50.1000">
    <property type="entry name" value="HAD superfamily/HAD-like"/>
    <property type="match status" value="1"/>
</dbReference>
<dbReference type="OrthoDB" id="9792518at2"/>
<evidence type="ECO:0000313" key="2">
    <source>
        <dbReference type="EMBL" id="SOE46749.1"/>
    </source>
</evidence>
<dbReference type="SUPFAM" id="SSF56784">
    <property type="entry name" value="HAD-like"/>
    <property type="match status" value="1"/>
</dbReference>
<dbReference type="PANTHER" id="PTHR43434">
    <property type="entry name" value="PHOSPHOGLYCOLATE PHOSPHATASE"/>
    <property type="match status" value="1"/>
</dbReference>
<dbReference type="InterPro" id="IPR036412">
    <property type="entry name" value="HAD-like_sf"/>
</dbReference>
<dbReference type="InterPro" id="IPR023214">
    <property type="entry name" value="HAD_sf"/>
</dbReference>
<dbReference type="InterPro" id="IPR050155">
    <property type="entry name" value="HAD-like_hydrolase_sf"/>
</dbReference>
<dbReference type="KEGG" id="odi:ODI_R0444"/>
<dbReference type="Gene3D" id="1.10.150.240">
    <property type="entry name" value="Putative phosphatase, domain 2"/>
    <property type="match status" value="1"/>
</dbReference>
<dbReference type="EMBL" id="LT907988">
    <property type="protein sequence ID" value="SOE46749.1"/>
    <property type="molecule type" value="Genomic_DNA"/>
</dbReference>
<dbReference type="Pfam" id="PF13419">
    <property type="entry name" value="HAD_2"/>
    <property type="match status" value="1"/>
</dbReference>
<dbReference type="PANTHER" id="PTHR43434:SF13">
    <property type="entry name" value="PHOSPHOGLYCOLATE PHOSPHATASE"/>
    <property type="match status" value="1"/>
</dbReference>
<dbReference type="GO" id="GO:0006281">
    <property type="term" value="P:DNA repair"/>
    <property type="evidence" value="ECO:0007669"/>
    <property type="project" value="TreeGrafter"/>
</dbReference>
<dbReference type="STRING" id="1851544.ODI_04242"/>
<dbReference type="InterPro" id="IPR041492">
    <property type="entry name" value="HAD_2"/>
</dbReference>
<gene>
    <name evidence="1" type="ORF">ODI_04242</name>
    <name evidence="2" type="ORF">ODI_R0444</name>
</gene>
<keyword evidence="1" id="KW-0378">Hydrolase</keyword>
<protein>
    <submittedName>
        <fullName evidence="1">Hydrolase, haloacid dehalogenase-like family</fullName>
    </submittedName>
</protein>
<dbReference type="SFLD" id="SFLDS00003">
    <property type="entry name" value="Haloacid_Dehalogenase"/>
    <property type="match status" value="1"/>
</dbReference>
<dbReference type="RefSeq" id="WP_067756261.1">
    <property type="nucleotide sequence ID" value="NZ_LT907988.1"/>
</dbReference>
<accession>A0A1C3K4P1</accession>
<reference evidence="1 3" key="1">
    <citation type="submission" date="2016-06" db="EMBL/GenBank/DDBJ databases">
        <authorList>
            <person name="Kjaerup R.B."/>
            <person name="Dalgaard T.S."/>
            <person name="Juul-Madsen H.R."/>
        </authorList>
    </citation>
    <scope>NUCLEOTIDE SEQUENCE [LARGE SCALE GENOMIC DNA]</scope>
    <source>
        <strain evidence="1">Orrdi1</strain>
    </source>
</reference>
<sequence>MTLPAGTPRYALVAFDFDGTLADTMDWFDGMIEEVCARYGLRTPDREERAALRLHDAREVFRKLGLPLWKVPAVVAFLRRRMAASRPGLALFPGIEDALATLHAAGVRLALLSSNSSENVREVLGPRMWACFSEDACGSDVFGKAGKMRRLLRRQGVPAAQALLVGDELRDIDAAREARVAAGAVTWGYNLPDVLRARQPDLLFETPADLARLILAD</sequence>
<dbReference type="EMBL" id="FLRC01000033">
    <property type="protein sequence ID" value="SBT26469.1"/>
    <property type="molecule type" value="Genomic_DNA"/>
</dbReference>
<dbReference type="SFLD" id="SFLDG01129">
    <property type="entry name" value="C1.5:_HAD__Beta-PGM__Phosphata"/>
    <property type="match status" value="1"/>
</dbReference>
<evidence type="ECO:0000313" key="3">
    <source>
        <dbReference type="Proteomes" id="UP000078558"/>
    </source>
</evidence>
<dbReference type="GO" id="GO:0008967">
    <property type="term" value="F:phosphoglycolate phosphatase activity"/>
    <property type="evidence" value="ECO:0007669"/>
    <property type="project" value="TreeGrafter"/>
</dbReference>
<reference evidence="2 3" key="2">
    <citation type="submission" date="2017-08" db="EMBL/GenBank/DDBJ databases">
        <authorList>
            <person name="de Groot N.N."/>
        </authorList>
    </citation>
    <scope>NUCLEOTIDE SEQUENCE [LARGE SCALE GENOMIC DNA]</scope>
    <source>
        <strain evidence="2">Orrdi1</strain>
    </source>
</reference>
<name>A0A1C3K4P1_9BURK</name>
<dbReference type="GO" id="GO:0005829">
    <property type="term" value="C:cytosol"/>
    <property type="evidence" value="ECO:0007669"/>
    <property type="project" value="TreeGrafter"/>
</dbReference>
<organism evidence="1 3">
    <name type="scientific">Orrella dioscoreae</name>
    <dbReference type="NCBI Taxonomy" id="1851544"/>
    <lineage>
        <taxon>Bacteria</taxon>
        <taxon>Pseudomonadati</taxon>
        <taxon>Pseudomonadota</taxon>
        <taxon>Betaproteobacteria</taxon>
        <taxon>Burkholderiales</taxon>
        <taxon>Alcaligenaceae</taxon>
        <taxon>Orrella</taxon>
    </lineage>
</organism>
<evidence type="ECO:0000313" key="1">
    <source>
        <dbReference type="EMBL" id="SBT26469.1"/>
    </source>
</evidence>
<dbReference type="Proteomes" id="UP000078558">
    <property type="component" value="Chromosome I"/>
</dbReference>
<proteinExistence type="predicted"/>